<dbReference type="InterPro" id="IPR016047">
    <property type="entry name" value="M23ase_b-sheet_dom"/>
</dbReference>
<organism evidence="3 4">
    <name type="scientific">Polymorphospora lycopeni</name>
    <dbReference type="NCBI Taxonomy" id="3140240"/>
    <lineage>
        <taxon>Bacteria</taxon>
        <taxon>Bacillati</taxon>
        <taxon>Actinomycetota</taxon>
        <taxon>Actinomycetes</taxon>
        <taxon>Micromonosporales</taxon>
        <taxon>Micromonosporaceae</taxon>
        <taxon>Polymorphospora</taxon>
    </lineage>
</organism>
<comment type="caution">
    <text evidence="3">The sequence shown here is derived from an EMBL/GenBank/DDBJ whole genome shotgun (WGS) entry which is preliminary data.</text>
</comment>
<evidence type="ECO:0000313" key="4">
    <source>
        <dbReference type="Proteomes" id="UP001582793"/>
    </source>
</evidence>
<dbReference type="InterPro" id="IPR011055">
    <property type="entry name" value="Dup_hybrid_motif"/>
</dbReference>
<accession>A0ABV5CRQ8</accession>
<protein>
    <submittedName>
        <fullName evidence="3">Peptidoglycan DD-metalloendopeptidase family protein</fullName>
    </submittedName>
</protein>
<sequence>MSWRHRAPWKATSGGRRTYPVVFLLVAGLGAGCGAPPAGPDADRPNWRASGGATGTTPPTAGSPPAASPTTASPTTAGPTAPPDGRRYFFPVGGSNVAYHPTHSAYPATDIFADCGTPVVAVTHGVVLEVSRSDTYDRRKPDGPLNGGLFVSLLGDDGVRYYGSHLVEVATGIDAGVRVTAGQRVGSVGRTGNANNVCHLHFGISPPCAGTGDWWVRRGVVWPAPYLDAWRKKRDSVPADKVAGWQRERGCARTP</sequence>
<dbReference type="PROSITE" id="PS51257">
    <property type="entry name" value="PROKAR_LIPOPROTEIN"/>
    <property type="match status" value="1"/>
</dbReference>
<dbReference type="SUPFAM" id="SSF51261">
    <property type="entry name" value="Duplicated hybrid motif"/>
    <property type="match status" value="1"/>
</dbReference>
<feature type="domain" description="M23ase beta-sheet core" evidence="2">
    <location>
        <begin position="108"/>
        <end position="205"/>
    </location>
</feature>
<dbReference type="InterPro" id="IPR050570">
    <property type="entry name" value="Cell_wall_metabolism_enzyme"/>
</dbReference>
<feature type="compositionally biased region" description="Low complexity" evidence="1">
    <location>
        <begin position="49"/>
        <end position="79"/>
    </location>
</feature>
<name>A0ABV5CRQ8_9ACTN</name>
<evidence type="ECO:0000259" key="2">
    <source>
        <dbReference type="Pfam" id="PF01551"/>
    </source>
</evidence>
<evidence type="ECO:0000256" key="1">
    <source>
        <dbReference type="SAM" id="MobiDB-lite"/>
    </source>
</evidence>
<dbReference type="Pfam" id="PF01551">
    <property type="entry name" value="Peptidase_M23"/>
    <property type="match status" value="1"/>
</dbReference>
<keyword evidence="4" id="KW-1185">Reference proteome</keyword>
<dbReference type="Proteomes" id="UP001582793">
    <property type="component" value="Unassembled WGS sequence"/>
</dbReference>
<dbReference type="EMBL" id="JBCGDC010000036">
    <property type="protein sequence ID" value="MFB6394414.1"/>
    <property type="molecule type" value="Genomic_DNA"/>
</dbReference>
<dbReference type="Gene3D" id="2.70.70.10">
    <property type="entry name" value="Glucose Permease (Domain IIA)"/>
    <property type="match status" value="1"/>
</dbReference>
<gene>
    <name evidence="3" type="ORF">AAFH96_15030</name>
</gene>
<feature type="region of interest" description="Disordered" evidence="1">
    <location>
        <begin position="36"/>
        <end position="87"/>
    </location>
</feature>
<dbReference type="CDD" id="cd12797">
    <property type="entry name" value="M23_peptidase"/>
    <property type="match status" value="1"/>
</dbReference>
<reference evidence="3 4" key="1">
    <citation type="submission" date="2024-04" db="EMBL/GenBank/DDBJ databases">
        <title>Polymorphospora sp. isolated from Baiyangdian Lake in Xiong'an New Area.</title>
        <authorList>
            <person name="Zhang X."/>
            <person name="Liu J."/>
        </authorList>
    </citation>
    <scope>NUCLEOTIDE SEQUENCE [LARGE SCALE GENOMIC DNA]</scope>
    <source>
        <strain evidence="3 4">2-325</strain>
    </source>
</reference>
<dbReference type="PANTHER" id="PTHR21666:SF268">
    <property type="entry name" value="PEPTIDASE M23 DOMAIN-CONTAINING PROTEIN"/>
    <property type="match status" value="1"/>
</dbReference>
<evidence type="ECO:0000313" key="3">
    <source>
        <dbReference type="EMBL" id="MFB6394414.1"/>
    </source>
</evidence>
<dbReference type="PANTHER" id="PTHR21666">
    <property type="entry name" value="PEPTIDASE-RELATED"/>
    <property type="match status" value="1"/>
</dbReference>
<dbReference type="RefSeq" id="WP_375734575.1">
    <property type="nucleotide sequence ID" value="NZ_JBCGDC010000036.1"/>
</dbReference>
<proteinExistence type="predicted"/>